<comment type="caution">
    <text evidence="1">The sequence shown here is derived from an EMBL/GenBank/DDBJ whole genome shotgun (WGS) entry which is preliminary data.</text>
</comment>
<sequence length="545" mass="58513">MFGNNELDSGWILPDDHSAVDSTLGRLGLEDSNELLDSGWSLDNDHPGRNSTLGSLDLADNNNKGHHGMMLLEGEQQRGQDTYLSLADERNGGDIQLTAPANAAWHSSPFAMQFTNNNQFSSDAPKMEDILIDFGQVIALPPSADANTTLPSNMTSWETQSTSGAFGASIGWGVARGQSQRDGVPIGSRFHGNDIAINHATRAPPIYARSTFPPPFTSSNHLKPRIDSINTSRLPVALEAKPSRRRTSLASKAEQRATDLEDLTRRTAKTRISPSSARGIWDSLPIRFSNETETISNDNEYMPRASIPSDPSTVVEDFSAVTSVSEEQKKNNSVPSDRKLSTSMHAAAAVTPYKGRRGLQNPLGRTVRGKGEKGRDANSAGLTVGAVGKQAGNATSKHATSASADFANRVLSDGWTVGPALGGENKREQSSTRDVAYEQDWTKAENRLPGFLSTQALVGRPPVTLDQNNLTSSSAFTFGSPPAFKSKPDGNAAGWNLTNETSKADAWGGQQRVRPGTEKCQFESGVELPETSVTSQDIKGTVFIC</sequence>
<accession>A0ACC2VNG9</accession>
<proteinExistence type="predicted"/>
<organism evidence="1 2">
    <name type="scientific">Naganishia friedmannii</name>
    <dbReference type="NCBI Taxonomy" id="89922"/>
    <lineage>
        <taxon>Eukaryota</taxon>
        <taxon>Fungi</taxon>
        <taxon>Dikarya</taxon>
        <taxon>Basidiomycota</taxon>
        <taxon>Agaricomycotina</taxon>
        <taxon>Tremellomycetes</taxon>
        <taxon>Filobasidiales</taxon>
        <taxon>Filobasidiaceae</taxon>
        <taxon>Naganishia</taxon>
    </lineage>
</organism>
<keyword evidence="2" id="KW-1185">Reference proteome</keyword>
<name>A0ACC2VNG9_9TREE</name>
<reference evidence="1" key="1">
    <citation type="submission" date="2023-04" db="EMBL/GenBank/DDBJ databases">
        <title>Draft Genome sequencing of Naganishia species isolated from polar environments using Oxford Nanopore Technology.</title>
        <authorList>
            <person name="Leo P."/>
            <person name="Venkateswaran K."/>
        </authorList>
    </citation>
    <scope>NUCLEOTIDE SEQUENCE</scope>
    <source>
        <strain evidence="1">MNA-CCFEE 5423</strain>
    </source>
</reference>
<dbReference type="Proteomes" id="UP001227268">
    <property type="component" value="Unassembled WGS sequence"/>
</dbReference>
<evidence type="ECO:0000313" key="1">
    <source>
        <dbReference type="EMBL" id="KAJ9100684.1"/>
    </source>
</evidence>
<gene>
    <name evidence="1" type="ORF">QFC21_003729</name>
</gene>
<evidence type="ECO:0000313" key="2">
    <source>
        <dbReference type="Proteomes" id="UP001227268"/>
    </source>
</evidence>
<dbReference type="EMBL" id="JASBWT010000011">
    <property type="protein sequence ID" value="KAJ9100684.1"/>
    <property type="molecule type" value="Genomic_DNA"/>
</dbReference>
<protein>
    <submittedName>
        <fullName evidence="1">Uncharacterized protein</fullName>
    </submittedName>
</protein>